<feature type="signal peptide" evidence="2">
    <location>
        <begin position="1"/>
        <end position="30"/>
    </location>
</feature>
<keyword evidence="2" id="KW-0732">Signal</keyword>
<keyword evidence="1" id="KW-1133">Transmembrane helix</keyword>
<evidence type="ECO:0000256" key="2">
    <source>
        <dbReference type="SAM" id="SignalP"/>
    </source>
</evidence>
<gene>
    <name evidence="5" type="ORF">DID87_03475</name>
</gene>
<comment type="caution">
    <text evidence="5">The sequence shown here is derived from an EMBL/GenBank/DDBJ whole genome shotgun (WGS) entry which is preliminary data.</text>
</comment>
<dbReference type="Pfam" id="PF06030">
    <property type="entry name" value="WxLIP_PGBD"/>
    <property type="match status" value="1"/>
</dbReference>
<keyword evidence="1" id="KW-0812">Transmembrane</keyword>
<dbReference type="InterPro" id="IPR010317">
    <property type="entry name" value="WxLIP_PGBD"/>
</dbReference>
<dbReference type="AlphaFoldDB" id="A0A5C4TIV6"/>
<evidence type="ECO:0000256" key="1">
    <source>
        <dbReference type="SAM" id="Phobius"/>
    </source>
</evidence>
<sequence length="354" mass="39998">MEKNMLKKLKKVTFLLLLLLSFVGSFVTFQSTSKAENVSQNDTLKVEPQTKNLKFQNNNSNFFDFRLNKQDQINQDLVIKVTNPSHDQKVDFTTSINQATTSKVAKISYDGKGKSVKNLFDFKQIVTANDVNENKITLKPGESRELNFHIQTPSNEMFKNFNGTILGGIYIVAQPNHAKKIAYPIAIRINKGTSSPNIAMKKVKVDTTYKHNMIDAMITNNHPDMLSQISYKGTVVKKGTNDVVAKASRVDGQIAPNSQFKFEIPWLTKRITPGAYTMKVKIKSTDPQLGVKGETCFLEKDFTVSVWDAIVLNAKVTHSIPWLFIISVIILFGLIIGLIRWLLKIRNRREGLEK</sequence>
<dbReference type="InterPro" id="IPR021759">
    <property type="entry name" value="WxLIP_HBD"/>
</dbReference>
<protein>
    <submittedName>
        <fullName evidence="5">Uncharacterized protein</fullName>
    </submittedName>
</protein>
<dbReference type="Pfam" id="PF11797">
    <property type="entry name" value="WxLIP_HBD"/>
    <property type="match status" value="1"/>
</dbReference>
<feature type="transmembrane region" description="Helical" evidence="1">
    <location>
        <begin position="322"/>
        <end position="343"/>
    </location>
</feature>
<proteinExistence type="predicted"/>
<feature type="domain" description="WxL Interacting Protein host binding" evidence="4">
    <location>
        <begin position="180"/>
        <end position="313"/>
    </location>
</feature>
<organism evidence="5 6">
    <name type="scientific">Fructilactobacillus sanfranciscensis</name>
    <name type="common">Lactobacillus sanfranciscensis</name>
    <dbReference type="NCBI Taxonomy" id="1625"/>
    <lineage>
        <taxon>Bacteria</taxon>
        <taxon>Bacillati</taxon>
        <taxon>Bacillota</taxon>
        <taxon>Bacilli</taxon>
        <taxon>Lactobacillales</taxon>
        <taxon>Lactobacillaceae</taxon>
        <taxon>Fructilactobacillus</taxon>
    </lineage>
</organism>
<dbReference type="EMBL" id="QFCR01000008">
    <property type="protein sequence ID" value="TNK90496.1"/>
    <property type="molecule type" value="Genomic_DNA"/>
</dbReference>
<dbReference type="Proteomes" id="UP000313312">
    <property type="component" value="Unassembled WGS sequence"/>
</dbReference>
<evidence type="ECO:0000313" key="5">
    <source>
        <dbReference type="EMBL" id="TNK90496.1"/>
    </source>
</evidence>
<evidence type="ECO:0000259" key="3">
    <source>
        <dbReference type="Pfam" id="PF06030"/>
    </source>
</evidence>
<evidence type="ECO:0000313" key="6">
    <source>
        <dbReference type="Proteomes" id="UP000313312"/>
    </source>
</evidence>
<evidence type="ECO:0000259" key="4">
    <source>
        <dbReference type="Pfam" id="PF11797"/>
    </source>
</evidence>
<reference evidence="5 6" key="1">
    <citation type="submission" date="2018-05" db="EMBL/GenBank/DDBJ databases">
        <title>Lactobacillus sanfranciscensis Ah4 draft denome sequence.</title>
        <authorList>
            <person name="Zhang G."/>
        </authorList>
    </citation>
    <scope>NUCLEOTIDE SEQUENCE [LARGE SCALE GENOMIC DNA]</scope>
    <source>
        <strain evidence="5 6">Ah4</strain>
    </source>
</reference>
<keyword evidence="1" id="KW-0472">Membrane</keyword>
<feature type="chain" id="PRO_5038830508" evidence="2">
    <location>
        <begin position="31"/>
        <end position="354"/>
    </location>
</feature>
<feature type="domain" description="WxL Interacting Protein peptidoglycan binding" evidence="3">
    <location>
        <begin position="56"/>
        <end position="171"/>
    </location>
</feature>
<name>A0A5C4TIV6_FRUSA</name>
<accession>A0A5C4TIV6</accession>